<dbReference type="PANTHER" id="PTHR11070:SF45">
    <property type="entry name" value="DNA 3'-5' HELICASE"/>
    <property type="match status" value="1"/>
</dbReference>
<organism evidence="8 9">
    <name type="scientific">Jiangella asiatica</name>
    <dbReference type="NCBI Taxonomy" id="2530372"/>
    <lineage>
        <taxon>Bacteria</taxon>
        <taxon>Bacillati</taxon>
        <taxon>Actinomycetota</taxon>
        <taxon>Actinomycetes</taxon>
        <taxon>Jiangellales</taxon>
        <taxon>Jiangellaceae</taxon>
        <taxon>Jiangella</taxon>
    </lineage>
</organism>
<keyword evidence="3 5" id="KW-0347">Helicase</keyword>
<dbReference type="OrthoDB" id="9787585at2"/>
<evidence type="ECO:0000259" key="7">
    <source>
        <dbReference type="PROSITE" id="PS51198"/>
    </source>
</evidence>
<gene>
    <name evidence="8" type="ORF">E1269_12445</name>
</gene>
<dbReference type="AlphaFoldDB" id="A0A4R5DHZ9"/>
<dbReference type="InterPro" id="IPR014016">
    <property type="entry name" value="UvrD-like_ATP-bd"/>
</dbReference>
<feature type="binding site" evidence="5">
    <location>
        <begin position="162"/>
        <end position="169"/>
    </location>
    <ligand>
        <name>ATP</name>
        <dbReference type="ChEBI" id="CHEBI:30616"/>
    </ligand>
</feature>
<keyword evidence="1 5" id="KW-0547">Nucleotide-binding</keyword>
<dbReference type="RefSeq" id="WP_131894887.1">
    <property type="nucleotide sequence ID" value="NZ_SMKZ01000015.1"/>
</dbReference>
<dbReference type="GO" id="GO:0043138">
    <property type="term" value="F:3'-5' DNA helicase activity"/>
    <property type="evidence" value="ECO:0007669"/>
    <property type="project" value="TreeGrafter"/>
</dbReference>
<evidence type="ECO:0000256" key="4">
    <source>
        <dbReference type="ARBA" id="ARBA00022840"/>
    </source>
</evidence>
<reference evidence="8 9" key="1">
    <citation type="submission" date="2019-03" db="EMBL/GenBank/DDBJ databases">
        <title>Draft genome sequences of novel Actinobacteria.</title>
        <authorList>
            <person name="Sahin N."/>
            <person name="Ay H."/>
            <person name="Saygin H."/>
        </authorList>
    </citation>
    <scope>NUCLEOTIDE SEQUENCE [LARGE SCALE GENOMIC DNA]</scope>
    <source>
        <strain evidence="8 9">5K138</strain>
    </source>
</reference>
<evidence type="ECO:0000256" key="6">
    <source>
        <dbReference type="SAM" id="MobiDB-lite"/>
    </source>
</evidence>
<dbReference type="InterPro" id="IPR027417">
    <property type="entry name" value="P-loop_NTPase"/>
</dbReference>
<keyword evidence="9" id="KW-1185">Reference proteome</keyword>
<keyword evidence="2 5" id="KW-0378">Hydrolase</keyword>
<dbReference type="Pfam" id="PF13245">
    <property type="entry name" value="AAA_19"/>
    <property type="match status" value="1"/>
</dbReference>
<dbReference type="GO" id="GO:0005524">
    <property type="term" value="F:ATP binding"/>
    <property type="evidence" value="ECO:0007669"/>
    <property type="project" value="UniProtKB-UniRule"/>
</dbReference>
<dbReference type="InterPro" id="IPR000212">
    <property type="entry name" value="DNA_helicase_UvrD/REP"/>
</dbReference>
<dbReference type="GO" id="GO:0005829">
    <property type="term" value="C:cytosol"/>
    <property type="evidence" value="ECO:0007669"/>
    <property type="project" value="TreeGrafter"/>
</dbReference>
<dbReference type="PANTHER" id="PTHR11070">
    <property type="entry name" value="UVRD / RECB / PCRA DNA HELICASE FAMILY MEMBER"/>
    <property type="match status" value="1"/>
</dbReference>
<evidence type="ECO:0000256" key="5">
    <source>
        <dbReference type="PROSITE-ProRule" id="PRU00560"/>
    </source>
</evidence>
<evidence type="ECO:0000256" key="2">
    <source>
        <dbReference type="ARBA" id="ARBA00022801"/>
    </source>
</evidence>
<name>A0A4R5DHZ9_9ACTN</name>
<dbReference type="PROSITE" id="PS51198">
    <property type="entry name" value="UVRD_HELICASE_ATP_BIND"/>
    <property type="match status" value="1"/>
</dbReference>
<protein>
    <recommendedName>
        <fullName evidence="7">UvrD-like helicase ATP-binding domain-containing protein</fullName>
    </recommendedName>
</protein>
<dbReference type="EMBL" id="SMKZ01000015">
    <property type="protein sequence ID" value="TDE10123.1"/>
    <property type="molecule type" value="Genomic_DNA"/>
</dbReference>
<proteinExistence type="predicted"/>
<dbReference type="InParanoid" id="A0A4R5DHZ9"/>
<evidence type="ECO:0000313" key="9">
    <source>
        <dbReference type="Proteomes" id="UP000294739"/>
    </source>
</evidence>
<feature type="region of interest" description="Disordered" evidence="6">
    <location>
        <begin position="548"/>
        <end position="570"/>
    </location>
</feature>
<feature type="domain" description="UvrD-like helicase ATP-binding" evidence="7">
    <location>
        <begin position="141"/>
        <end position="397"/>
    </location>
</feature>
<feature type="compositionally biased region" description="Basic and acidic residues" evidence="6">
    <location>
        <begin position="550"/>
        <end position="568"/>
    </location>
</feature>
<dbReference type="GO" id="GO:0016787">
    <property type="term" value="F:hydrolase activity"/>
    <property type="evidence" value="ECO:0007669"/>
    <property type="project" value="UniProtKB-UniRule"/>
</dbReference>
<evidence type="ECO:0000256" key="3">
    <source>
        <dbReference type="ARBA" id="ARBA00022806"/>
    </source>
</evidence>
<dbReference type="Proteomes" id="UP000294739">
    <property type="component" value="Unassembled WGS sequence"/>
</dbReference>
<accession>A0A4R5DHZ9</accession>
<keyword evidence="4 5" id="KW-0067">ATP-binding</keyword>
<evidence type="ECO:0000313" key="8">
    <source>
        <dbReference type="EMBL" id="TDE10123.1"/>
    </source>
</evidence>
<comment type="caution">
    <text evidence="8">The sequence shown here is derived from an EMBL/GenBank/DDBJ whole genome shotgun (WGS) entry which is preliminary data.</text>
</comment>
<dbReference type="Gene3D" id="3.40.50.300">
    <property type="entry name" value="P-loop containing nucleotide triphosphate hydrolases"/>
    <property type="match status" value="2"/>
</dbReference>
<dbReference type="SUPFAM" id="SSF52540">
    <property type="entry name" value="P-loop containing nucleoside triphosphate hydrolases"/>
    <property type="match status" value="1"/>
</dbReference>
<sequence length="607" mass="64935">MTTHPALDAEQQNLDRAYTLLGDDAPVDQPLVFGRIDDHSGSRYVGRQPVAAGSGNVAVVAWHDPAAGPFYETSATDLGTAQLKRILTVSGRQVIALHDEIADGSAFDVTSSQANRPMVGKVVVAALEQFRTGTIGDATATLRPEQYRIIREPAAGVLVVQGGPGTGKTVTALHRAAWLAANDEEVRAGGVLVVTPTVALRSYVANVLPCLGFDAVTADVASLYDGDASLRGRDTATETARVKGSAVMAVVLRRLVESQDGPSTPENLLRTLLGRPALLDRLADDLLKAGQQEALRREPAPSVAAEPWTVDDLVLLDELAHLLGRQAPTYRHAVVDEAQNLSPMQARAVARRCRSVTLAGDLGFSTGPGKHDSWAELTSYFAAESREATLTLGYRVPRPVVELSRRQLPDGASALTVPGSLRDGLGNPLVRRVDPDDVVPVALSAADAAAGTGFKVGVVVAAHRYDATMRYCSASGLKVGDGRDGDLGLPVTLLPADMTNGLEFDAVALVAPDEIADGTELGRRRLYVAMTRCTQSLAIFHSEPMPAGLEHLDRKPSPAREPEVEHRPKPAATDDLFELFNLLRDDDRMLVEVMIRRLLRDSLERND</sequence>
<evidence type="ECO:0000256" key="1">
    <source>
        <dbReference type="ARBA" id="ARBA00022741"/>
    </source>
</evidence>
<dbReference type="GO" id="GO:0000725">
    <property type="term" value="P:recombinational repair"/>
    <property type="evidence" value="ECO:0007669"/>
    <property type="project" value="TreeGrafter"/>
</dbReference>
<dbReference type="GO" id="GO:0003677">
    <property type="term" value="F:DNA binding"/>
    <property type="evidence" value="ECO:0007669"/>
    <property type="project" value="InterPro"/>
</dbReference>